<keyword evidence="5" id="KW-0677">Repeat</keyword>
<dbReference type="SUPFAM" id="SSF103506">
    <property type="entry name" value="Mitochondrial carrier"/>
    <property type="match status" value="1"/>
</dbReference>
<comment type="subcellular location">
    <subcellularLocation>
        <location evidence="1">Membrane</location>
        <topology evidence="1">Multi-pass membrane protein</topology>
    </subcellularLocation>
</comment>
<evidence type="ECO:0000256" key="4">
    <source>
        <dbReference type="ARBA" id="ARBA00022692"/>
    </source>
</evidence>
<proteinExistence type="inferred from homology"/>
<dbReference type="AlphaFoldDB" id="A0A8J1XF06"/>
<keyword evidence="7" id="KW-0472">Membrane</keyword>
<dbReference type="PROSITE" id="PS50920">
    <property type="entry name" value="SOLCAR"/>
    <property type="match status" value="2"/>
</dbReference>
<evidence type="ECO:0000256" key="2">
    <source>
        <dbReference type="ARBA" id="ARBA00006375"/>
    </source>
</evidence>
<dbReference type="Gene3D" id="1.50.40.10">
    <property type="entry name" value="Mitochondrial carrier domain"/>
    <property type="match status" value="1"/>
</dbReference>
<comment type="caution">
    <text evidence="9">The sequence shown here is derived from an EMBL/GenBank/DDBJ whole genome shotgun (WGS) entry which is preliminary data.</text>
</comment>
<dbReference type="Proteomes" id="UP000749559">
    <property type="component" value="Unassembled WGS sequence"/>
</dbReference>
<gene>
    <name evidence="9" type="ORF">OFUS_LOCUS10203</name>
</gene>
<dbReference type="Pfam" id="PF00153">
    <property type="entry name" value="Mito_carr"/>
    <property type="match status" value="2"/>
</dbReference>
<keyword evidence="10" id="KW-1185">Reference proteome</keyword>
<keyword evidence="4 8" id="KW-0812">Transmembrane</keyword>
<evidence type="ECO:0000313" key="10">
    <source>
        <dbReference type="Proteomes" id="UP000749559"/>
    </source>
</evidence>
<keyword evidence="3 8" id="KW-0813">Transport</keyword>
<evidence type="ECO:0000256" key="6">
    <source>
        <dbReference type="ARBA" id="ARBA00022989"/>
    </source>
</evidence>
<dbReference type="InterPro" id="IPR023395">
    <property type="entry name" value="MCP_dom_sf"/>
</dbReference>
<protein>
    <submittedName>
        <fullName evidence="9">Uncharacterized protein</fullName>
    </submittedName>
</protein>
<evidence type="ECO:0000256" key="8">
    <source>
        <dbReference type="RuleBase" id="RU000488"/>
    </source>
</evidence>
<name>A0A8J1XF06_OWEFU</name>
<dbReference type="GO" id="GO:0016020">
    <property type="term" value="C:membrane"/>
    <property type="evidence" value="ECO:0007669"/>
    <property type="project" value="UniProtKB-SubCell"/>
</dbReference>
<evidence type="ECO:0000256" key="1">
    <source>
        <dbReference type="ARBA" id="ARBA00004141"/>
    </source>
</evidence>
<reference evidence="9" key="1">
    <citation type="submission" date="2022-03" db="EMBL/GenBank/DDBJ databases">
        <authorList>
            <person name="Martin C."/>
        </authorList>
    </citation>
    <scope>NUCLEOTIDE SEQUENCE</scope>
</reference>
<evidence type="ECO:0000313" key="9">
    <source>
        <dbReference type="EMBL" id="CAH1783935.1"/>
    </source>
</evidence>
<accession>A0A8J1XF06</accession>
<keyword evidence="6" id="KW-1133">Transmembrane helix</keyword>
<evidence type="ECO:0000256" key="5">
    <source>
        <dbReference type="ARBA" id="ARBA00022737"/>
    </source>
</evidence>
<sequence>MTDWKSFYWASFLAGGGAGLAVDISLFPLDTIKTRLQSAQGFYNAGGFRGIYSGLPSAAIGSVPTAAAFFLTYESMKHLLSPMLSGHAAVSLSHSLAASCGEVKYWSVRQGSPVEAWQSSICGAIAGGLAAGITTPLDVAKTRIMLAHKTSAIAQGHILFAMQTIYKENGIRGLFAGIIPRMMWISIGGAIFLGVYDKIKCIMTLPELEQSSEIVAMR</sequence>
<dbReference type="OrthoDB" id="276989at2759"/>
<evidence type="ECO:0000256" key="7">
    <source>
        <dbReference type="ARBA" id="ARBA00023136"/>
    </source>
</evidence>
<organism evidence="9 10">
    <name type="scientific">Owenia fusiformis</name>
    <name type="common">Polychaete worm</name>
    <dbReference type="NCBI Taxonomy" id="6347"/>
    <lineage>
        <taxon>Eukaryota</taxon>
        <taxon>Metazoa</taxon>
        <taxon>Spiralia</taxon>
        <taxon>Lophotrochozoa</taxon>
        <taxon>Annelida</taxon>
        <taxon>Polychaeta</taxon>
        <taxon>Sedentaria</taxon>
        <taxon>Canalipalpata</taxon>
        <taxon>Sabellida</taxon>
        <taxon>Oweniida</taxon>
        <taxon>Oweniidae</taxon>
        <taxon>Owenia</taxon>
    </lineage>
</organism>
<evidence type="ECO:0000256" key="3">
    <source>
        <dbReference type="ARBA" id="ARBA00022448"/>
    </source>
</evidence>
<dbReference type="InterPro" id="IPR018108">
    <property type="entry name" value="MCP_transmembrane"/>
</dbReference>
<dbReference type="PANTHER" id="PTHR45667">
    <property type="entry name" value="S-ADENOSYLMETHIONINE MITOCHONDRIAL CARRIER PROTEIN"/>
    <property type="match status" value="1"/>
</dbReference>
<comment type="similarity">
    <text evidence="2 8">Belongs to the mitochondrial carrier (TC 2.A.29) family.</text>
</comment>
<dbReference type="EMBL" id="CAIIXF020000005">
    <property type="protein sequence ID" value="CAH1783935.1"/>
    <property type="molecule type" value="Genomic_DNA"/>
</dbReference>